<evidence type="ECO:0000259" key="1">
    <source>
        <dbReference type="Pfam" id="PF00717"/>
    </source>
</evidence>
<sequence length="167" mass="18697">MPCICANNVSIFVVVKSVANIQVYKFKKSDTELPLFLSKIQAGFPSPADDYLEECLSLDDVCIANAASTFLGRVTGHSLKDVCIYEGDIAVIDKSLTPEHRDLIVCAIDGEFNAKILHVDKLQGIRLLSANPEYSPIVIQELTDFRIWGVITFVIQDIKNRSRDWDY</sequence>
<reference evidence="2 3" key="1">
    <citation type="journal article" date="2017" name="Int. J. Syst. Evol. Microbiol.">
        <title>Mucilaginibacterpsychrotolerans sp. nov., isolated from peatlands.</title>
        <authorList>
            <person name="Deng Y."/>
            <person name="Shen L."/>
            <person name="Xu B."/>
            <person name="Liu Y."/>
            <person name="Gu Z."/>
            <person name="Liu H."/>
            <person name="Zhou Y."/>
        </authorList>
    </citation>
    <scope>NUCLEOTIDE SEQUENCE [LARGE SCALE GENOMIC DNA]</scope>
    <source>
        <strain evidence="2 3">NH7-4</strain>
    </source>
</reference>
<name>A0A4Y8S6J3_9SPHI</name>
<dbReference type="InterPro" id="IPR039418">
    <property type="entry name" value="LexA-like"/>
</dbReference>
<gene>
    <name evidence="2" type="primary">umuD</name>
    <name evidence="2" type="ORF">E2R66_22135</name>
</gene>
<dbReference type="SUPFAM" id="SSF51306">
    <property type="entry name" value="LexA/Signal peptidase"/>
    <property type="match status" value="1"/>
</dbReference>
<dbReference type="Pfam" id="PF00717">
    <property type="entry name" value="Peptidase_S24"/>
    <property type="match status" value="1"/>
</dbReference>
<evidence type="ECO:0000313" key="3">
    <source>
        <dbReference type="Proteomes" id="UP000297540"/>
    </source>
</evidence>
<keyword evidence="2" id="KW-0808">Transferase</keyword>
<dbReference type="InterPro" id="IPR015927">
    <property type="entry name" value="Peptidase_S24_S26A/B/C"/>
</dbReference>
<accession>A0A4Y8S6J3</accession>
<comment type="caution">
    <text evidence="2">The sequence shown here is derived from an EMBL/GenBank/DDBJ whole genome shotgun (WGS) entry which is preliminary data.</text>
</comment>
<proteinExistence type="predicted"/>
<dbReference type="InterPro" id="IPR036286">
    <property type="entry name" value="LexA/Signal_pep-like_sf"/>
</dbReference>
<feature type="domain" description="Peptidase S24/S26A/S26B/S26C" evidence="1">
    <location>
        <begin position="34"/>
        <end position="151"/>
    </location>
</feature>
<dbReference type="Gene3D" id="2.10.109.10">
    <property type="entry name" value="Umud Fragment, subunit A"/>
    <property type="match status" value="1"/>
</dbReference>
<keyword evidence="2" id="KW-0548">Nucleotidyltransferase</keyword>
<dbReference type="EC" id="2.7.7.7" evidence="2"/>
<dbReference type="PANTHER" id="PTHR33516:SF2">
    <property type="entry name" value="LEXA REPRESSOR-RELATED"/>
    <property type="match status" value="1"/>
</dbReference>
<dbReference type="Proteomes" id="UP000297540">
    <property type="component" value="Unassembled WGS sequence"/>
</dbReference>
<dbReference type="NCBIfam" id="NF007621">
    <property type="entry name" value="PRK10276.1"/>
    <property type="match status" value="1"/>
</dbReference>
<keyword evidence="3" id="KW-1185">Reference proteome</keyword>
<dbReference type="InterPro" id="IPR050077">
    <property type="entry name" value="LexA_repressor"/>
</dbReference>
<dbReference type="AlphaFoldDB" id="A0A4Y8S6J3"/>
<protein>
    <submittedName>
        <fullName evidence="2">Translesion error-prone DNA polymerase V autoproteolytic subunit</fullName>
        <ecNumber evidence="2">2.7.7.7</ecNumber>
    </submittedName>
</protein>
<organism evidence="2 3">
    <name type="scientific">Mucilaginibacter psychrotolerans</name>
    <dbReference type="NCBI Taxonomy" id="1524096"/>
    <lineage>
        <taxon>Bacteria</taxon>
        <taxon>Pseudomonadati</taxon>
        <taxon>Bacteroidota</taxon>
        <taxon>Sphingobacteriia</taxon>
        <taxon>Sphingobacteriales</taxon>
        <taxon>Sphingobacteriaceae</taxon>
        <taxon>Mucilaginibacter</taxon>
    </lineage>
</organism>
<dbReference type="GO" id="GO:0003887">
    <property type="term" value="F:DNA-directed DNA polymerase activity"/>
    <property type="evidence" value="ECO:0007669"/>
    <property type="project" value="UniProtKB-EC"/>
</dbReference>
<dbReference type="PANTHER" id="PTHR33516">
    <property type="entry name" value="LEXA REPRESSOR"/>
    <property type="match status" value="1"/>
</dbReference>
<dbReference type="CDD" id="cd06529">
    <property type="entry name" value="S24_LexA-like"/>
    <property type="match status" value="1"/>
</dbReference>
<dbReference type="EMBL" id="SOZE01000031">
    <property type="protein sequence ID" value="TFF34376.1"/>
    <property type="molecule type" value="Genomic_DNA"/>
</dbReference>
<evidence type="ECO:0000313" key="2">
    <source>
        <dbReference type="EMBL" id="TFF34376.1"/>
    </source>
</evidence>